<organism evidence="3 4">
    <name type="scientific">Plectus sambesii</name>
    <dbReference type="NCBI Taxonomy" id="2011161"/>
    <lineage>
        <taxon>Eukaryota</taxon>
        <taxon>Metazoa</taxon>
        <taxon>Ecdysozoa</taxon>
        <taxon>Nematoda</taxon>
        <taxon>Chromadorea</taxon>
        <taxon>Plectida</taxon>
        <taxon>Plectina</taxon>
        <taxon>Plectoidea</taxon>
        <taxon>Plectidae</taxon>
        <taxon>Plectus</taxon>
    </lineage>
</organism>
<evidence type="ECO:0000256" key="1">
    <source>
        <dbReference type="SAM" id="MobiDB-lite"/>
    </source>
</evidence>
<dbReference type="InterPro" id="IPR058547">
    <property type="entry name" value="Pelota_N"/>
</dbReference>
<reference evidence="4" key="1">
    <citation type="submission" date="2022-11" db="UniProtKB">
        <authorList>
            <consortium name="WormBaseParasite"/>
        </authorList>
    </citation>
    <scope>IDENTIFICATION</scope>
</reference>
<dbReference type="PANTHER" id="PTHR10853:SF0">
    <property type="entry name" value="PROTEIN PELOTA HOMOLOG"/>
    <property type="match status" value="1"/>
</dbReference>
<dbReference type="GO" id="GO:0071025">
    <property type="term" value="P:RNA surveillance"/>
    <property type="evidence" value="ECO:0007669"/>
    <property type="project" value="InterPro"/>
</dbReference>
<dbReference type="InterPro" id="IPR038069">
    <property type="entry name" value="Pelota/DOM34_N"/>
</dbReference>
<dbReference type="GO" id="GO:0032790">
    <property type="term" value="P:ribosome disassembly"/>
    <property type="evidence" value="ECO:0007669"/>
    <property type="project" value="TreeGrafter"/>
</dbReference>
<evidence type="ECO:0000313" key="3">
    <source>
        <dbReference type="Proteomes" id="UP000887566"/>
    </source>
</evidence>
<dbReference type="InterPro" id="IPR004405">
    <property type="entry name" value="TF_pelota"/>
</dbReference>
<dbReference type="Gene3D" id="2.30.30.870">
    <property type="entry name" value="Pelota, domain A"/>
    <property type="match status" value="1"/>
</dbReference>
<keyword evidence="3" id="KW-1185">Reference proteome</keyword>
<dbReference type="SUPFAM" id="SSF159065">
    <property type="entry name" value="Dom34/Pelota N-terminal domain-like"/>
    <property type="match status" value="1"/>
</dbReference>
<evidence type="ECO:0000313" key="4">
    <source>
        <dbReference type="WBParaSite" id="PSAMB.scaffold20472size725.g38072.t1"/>
    </source>
</evidence>
<feature type="region of interest" description="Disordered" evidence="1">
    <location>
        <begin position="168"/>
        <end position="187"/>
    </location>
</feature>
<dbReference type="SUPFAM" id="SSF53137">
    <property type="entry name" value="Translational machinery components"/>
    <property type="match status" value="1"/>
</dbReference>
<dbReference type="Pfam" id="PF26356">
    <property type="entry name" value="Pelota_N"/>
    <property type="match status" value="1"/>
</dbReference>
<proteinExistence type="predicted"/>
<dbReference type="GO" id="GO:0070481">
    <property type="term" value="P:nuclear-transcribed mRNA catabolic process, non-stop decay"/>
    <property type="evidence" value="ECO:0007669"/>
    <property type="project" value="InterPro"/>
</dbReference>
<dbReference type="GO" id="GO:0070966">
    <property type="term" value="P:nuclear-transcribed mRNA catabolic process, no-go decay"/>
    <property type="evidence" value="ECO:0007669"/>
    <property type="project" value="InterPro"/>
</dbReference>
<dbReference type="Gene3D" id="3.30.420.60">
    <property type="entry name" value="eRF1 domain 2"/>
    <property type="match status" value="1"/>
</dbReference>
<dbReference type="InterPro" id="IPR005141">
    <property type="entry name" value="eRF1_2"/>
</dbReference>
<accession>A0A914VJ11</accession>
<dbReference type="GO" id="GO:0005737">
    <property type="term" value="C:cytoplasm"/>
    <property type="evidence" value="ECO:0007669"/>
    <property type="project" value="TreeGrafter"/>
</dbReference>
<protein>
    <submittedName>
        <fullName evidence="4">ERF1 domain-containing protein</fullName>
    </submittedName>
</protein>
<dbReference type="AlphaFoldDB" id="A0A914VJ11"/>
<dbReference type="InterPro" id="IPR042226">
    <property type="entry name" value="eFR1_2_sf"/>
</dbReference>
<dbReference type="Proteomes" id="UP000887566">
    <property type="component" value="Unplaced"/>
</dbReference>
<feature type="domain" description="eRF1/Pelota-like N-terminal" evidence="2">
    <location>
        <begin position="1"/>
        <end position="130"/>
    </location>
</feature>
<dbReference type="Pfam" id="PF03464">
    <property type="entry name" value="eRF1_2"/>
    <property type="match status" value="1"/>
</dbReference>
<dbReference type="InterPro" id="IPR005140">
    <property type="entry name" value="eRF1_Pelota-like_N"/>
</dbReference>
<dbReference type="PANTHER" id="PTHR10853">
    <property type="entry name" value="PELOTA"/>
    <property type="match status" value="1"/>
</dbReference>
<feature type="compositionally biased region" description="Basic and acidic residues" evidence="1">
    <location>
        <begin position="177"/>
        <end position="187"/>
    </location>
</feature>
<sequence length="187" mass="21130">MKLLRKYIEKNGPGYASLLPEEPEDMWHAFNLIQVGDTLRSSTVRKVTTESATGTTSSQRVHTTLTIAIENVDFDASDCSLHVKGRNIEENQHVKMGAYHTLDLELNRKFELRKACWDAIHLERIDQACDPTQYAEVAAVVMQEGLAHICLLSSSMTIIRAKIDQTVPRKRKGNASQHDKGMSRFFD</sequence>
<dbReference type="FunFam" id="2.30.30.870:FF:000001">
    <property type="entry name" value="Protein pelota homolog"/>
    <property type="match status" value="1"/>
</dbReference>
<evidence type="ECO:0000259" key="2">
    <source>
        <dbReference type="SMART" id="SM01194"/>
    </source>
</evidence>
<dbReference type="WBParaSite" id="PSAMB.scaffold20472size725.g38072.t1">
    <property type="protein sequence ID" value="PSAMB.scaffold20472size725.g38072.t1"/>
    <property type="gene ID" value="PSAMB.scaffold20472size725.g38072"/>
</dbReference>
<dbReference type="SMART" id="SM01194">
    <property type="entry name" value="eRF1_1"/>
    <property type="match status" value="1"/>
</dbReference>
<dbReference type="GO" id="GO:0070651">
    <property type="term" value="P:nonfunctional rRNA decay"/>
    <property type="evidence" value="ECO:0007669"/>
    <property type="project" value="TreeGrafter"/>
</dbReference>
<name>A0A914VJ11_9BILA</name>